<keyword evidence="2 4" id="KW-0863">Zinc-finger</keyword>
<evidence type="ECO:0000256" key="3">
    <source>
        <dbReference type="ARBA" id="ARBA00022833"/>
    </source>
</evidence>
<feature type="region of interest" description="Disordered" evidence="5">
    <location>
        <begin position="96"/>
        <end position="118"/>
    </location>
</feature>
<keyword evidence="8" id="KW-1185">Reference proteome</keyword>
<evidence type="ECO:0000256" key="2">
    <source>
        <dbReference type="ARBA" id="ARBA00022771"/>
    </source>
</evidence>
<dbReference type="InterPro" id="IPR050731">
    <property type="entry name" value="HRD1_E3_ubiq-ligases"/>
</dbReference>
<reference evidence="7" key="1">
    <citation type="submission" date="2023-01" db="EMBL/GenBank/DDBJ databases">
        <authorList>
            <person name="Van Ghelder C."/>
            <person name="Rancurel C."/>
        </authorList>
    </citation>
    <scope>NUCLEOTIDE SEQUENCE</scope>
    <source>
        <strain evidence="7">CNCM I-4278</strain>
    </source>
</reference>
<keyword evidence="1" id="KW-0479">Metal-binding</keyword>
<dbReference type="InterPro" id="IPR013083">
    <property type="entry name" value="Znf_RING/FYVE/PHD"/>
</dbReference>
<dbReference type="GO" id="GO:0012505">
    <property type="term" value="C:endomembrane system"/>
    <property type="evidence" value="ECO:0007669"/>
    <property type="project" value="TreeGrafter"/>
</dbReference>
<dbReference type="PANTHER" id="PTHR22763">
    <property type="entry name" value="RING ZINC FINGER PROTEIN"/>
    <property type="match status" value="1"/>
</dbReference>
<sequence length="241" mass="27422">MASLPSKEDFFRLQLEIADFELLEKNEECLICLEPYGSIVDTSISLLLALDSPPHVAIFIRGCGHKFGSYCLRDWLQNNETCPVCRKELSSTASNDNANTIDAAEGGSQTWATQTGPHPNEELAFPSNPFYDIINMLGQLEFVGTPNASQLRQQRQRYRDALREVIDPMTGLEFANVIEYCDQESDMDLQISSELSTSTIDFIDFLGQLEEGDDYLDRAKEWFIRYLLNYIGDDRYATWNV</sequence>
<evidence type="ECO:0000256" key="4">
    <source>
        <dbReference type="PROSITE-ProRule" id="PRU00175"/>
    </source>
</evidence>
<evidence type="ECO:0000256" key="1">
    <source>
        <dbReference type="ARBA" id="ARBA00022723"/>
    </source>
</evidence>
<dbReference type="GO" id="GO:0008270">
    <property type="term" value="F:zinc ion binding"/>
    <property type="evidence" value="ECO:0007669"/>
    <property type="project" value="UniProtKB-KW"/>
</dbReference>
<dbReference type="Proteomes" id="UP001152607">
    <property type="component" value="Unassembled WGS sequence"/>
</dbReference>
<name>A0A9W4U8Y8_9PLEO</name>
<accession>A0A9W4U8Y8</accession>
<dbReference type="PROSITE" id="PS50089">
    <property type="entry name" value="ZF_RING_2"/>
    <property type="match status" value="1"/>
</dbReference>
<feature type="compositionally biased region" description="Polar residues" evidence="5">
    <location>
        <begin position="107"/>
        <end position="117"/>
    </location>
</feature>
<dbReference type="OrthoDB" id="8062037at2759"/>
<evidence type="ECO:0000313" key="7">
    <source>
        <dbReference type="EMBL" id="CAI6320943.1"/>
    </source>
</evidence>
<keyword evidence="3" id="KW-0862">Zinc</keyword>
<comment type="caution">
    <text evidence="7">The sequence shown here is derived from an EMBL/GenBank/DDBJ whole genome shotgun (WGS) entry which is preliminary data.</text>
</comment>
<gene>
    <name evidence="7" type="ORF">PDIGIT_LOCUS3593</name>
</gene>
<dbReference type="InterPro" id="IPR001841">
    <property type="entry name" value="Znf_RING"/>
</dbReference>
<dbReference type="GO" id="GO:0061630">
    <property type="term" value="F:ubiquitin protein ligase activity"/>
    <property type="evidence" value="ECO:0007669"/>
    <property type="project" value="TreeGrafter"/>
</dbReference>
<proteinExistence type="predicted"/>
<dbReference type="EMBL" id="CAOQHR010000002">
    <property type="protein sequence ID" value="CAI6320943.1"/>
    <property type="molecule type" value="Genomic_DNA"/>
</dbReference>
<dbReference type="Gene3D" id="3.30.40.10">
    <property type="entry name" value="Zinc/RING finger domain, C3HC4 (zinc finger)"/>
    <property type="match status" value="1"/>
</dbReference>
<dbReference type="PANTHER" id="PTHR22763:SF183">
    <property type="entry name" value="RING-TYPE DOMAIN-CONTAINING PROTEIN"/>
    <property type="match status" value="1"/>
</dbReference>
<organism evidence="7 8">
    <name type="scientific">Periconia digitata</name>
    <dbReference type="NCBI Taxonomy" id="1303443"/>
    <lineage>
        <taxon>Eukaryota</taxon>
        <taxon>Fungi</taxon>
        <taxon>Dikarya</taxon>
        <taxon>Ascomycota</taxon>
        <taxon>Pezizomycotina</taxon>
        <taxon>Dothideomycetes</taxon>
        <taxon>Pleosporomycetidae</taxon>
        <taxon>Pleosporales</taxon>
        <taxon>Massarineae</taxon>
        <taxon>Periconiaceae</taxon>
        <taxon>Periconia</taxon>
    </lineage>
</organism>
<dbReference type="Pfam" id="PF13639">
    <property type="entry name" value="zf-RING_2"/>
    <property type="match status" value="1"/>
</dbReference>
<dbReference type="GO" id="GO:0043161">
    <property type="term" value="P:proteasome-mediated ubiquitin-dependent protein catabolic process"/>
    <property type="evidence" value="ECO:0007669"/>
    <property type="project" value="TreeGrafter"/>
</dbReference>
<evidence type="ECO:0000313" key="8">
    <source>
        <dbReference type="Proteomes" id="UP001152607"/>
    </source>
</evidence>
<feature type="domain" description="RING-type" evidence="6">
    <location>
        <begin position="29"/>
        <end position="86"/>
    </location>
</feature>
<evidence type="ECO:0000256" key="5">
    <source>
        <dbReference type="SAM" id="MobiDB-lite"/>
    </source>
</evidence>
<dbReference type="SUPFAM" id="SSF57850">
    <property type="entry name" value="RING/U-box"/>
    <property type="match status" value="1"/>
</dbReference>
<evidence type="ECO:0000259" key="6">
    <source>
        <dbReference type="PROSITE" id="PS50089"/>
    </source>
</evidence>
<protein>
    <recommendedName>
        <fullName evidence="6">RING-type domain-containing protein</fullName>
    </recommendedName>
</protein>
<dbReference type="AlphaFoldDB" id="A0A9W4U8Y8"/>